<evidence type="ECO:0000256" key="8">
    <source>
        <dbReference type="SAM" id="Coils"/>
    </source>
</evidence>
<dbReference type="OrthoDB" id="9789368at2"/>
<evidence type="ECO:0000256" key="5">
    <source>
        <dbReference type="ARBA" id="ARBA00022692"/>
    </source>
</evidence>
<dbReference type="STRING" id="407234.SAMN05421795_101186"/>
<dbReference type="InterPro" id="IPR010130">
    <property type="entry name" value="T1SS_OMP_TolC"/>
</dbReference>
<dbReference type="PANTHER" id="PTHR30026">
    <property type="entry name" value="OUTER MEMBRANE PROTEIN TOLC"/>
    <property type="match status" value="1"/>
</dbReference>
<proteinExistence type="inferred from homology"/>
<accession>A0A1N7JNJ3</accession>
<keyword evidence="5" id="KW-0812">Transmembrane</keyword>
<keyword evidence="8" id="KW-0175">Coiled coil</keyword>
<gene>
    <name evidence="10" type="ORF">SAMN05421795_101186</name>
</gene>
<name>A0A1N7JNJ3_9RHOB</name>
<evidence type="ECO:0000313" key="10">
    <source>
        <dbReference type="EMBL" id="SIS50814.1"/>
    </source>
</evidence>
<evidence type="ECO:0000256" key="4">
    <source>
        <dbReference type="ARBA" id="ARBA00022452"/>
    </source>
</evidence>
<keyword evidence="9" id="KW-0732">Signal</keyword>
<evidence type="ECO:0000313" key="11">
    <source>
        <dbReference type="Proteomes" id="UP000186098"/>
    </source>
</evidence>
<evidence type="ECO:0000256" key="2">
    <source>
        <dbReference type="ARBA" id="ARBA00007613"/>
    </source>
</evidence>
<evidence type="ECO:0000256" key="3">
    <source>
        <dbReference type="ARBA" id="ARBA00022448"/>
    </source>
</evidence>
<organism evidence="10 11">
    <name type="scientific">Phaeovulum vinaykumarii</name>
    <dbReference type="NCBI Taxonomy" id="407234"/>
    <lineage>
        <taxon>Bacteria</taxon>
        <taxon>Pseudomonadati</taxon>
        <taxon>Pseudomonadota</taxon>
        <taxon>Alphaproteobacteria</taxon>
        <taxon>Rhodobacterales</taxon>
        <taxon>Paracoccaceae</taxon>
        <taxon>Phaeovulum</taxon>
    </lineage>
</organism>
<keyword evidence="7" id="KW-0998">Cell outer membrane</keyword>
<keyword evidence="6" id="KW-0472">Membrane</keyword>
<feature type="signal peptide" evidence="9">
    <location>
        <begin position="1"/>
        <end position="26"/>
    </location>
</feature>
<evidence type="ECO:0000256" key="7">
    <source>
        <dbReference type="ARBA" id="ARBA00023237"/>
    </source>
</evidence>
<feature type="coiled-coil region" evidence="8">
    <location>
        <begin position="184"/>
        <end position="211"/>
    </location>
</feature>
<evidence type="ECO:0000256" key="6">
    <source>
        <dbReference type="ARBA" id="ARBA00023136"/>
    </source>
</evidence>
<dbReference type="EMBL" id="FTOM01000001">
    <property type="protein sequence ID" value="SIS50814.1"/>
    <property type="molecule type" value="Genomic_DNA"/>
</dbReference>
<keyword evidence="11" id="KW-1185">Reference proteome</keyword>
<dbReference type="GO" id="GO:0015288">
    <property type="term" value="F:porin activity"/>
    <property type="evidence" value="ECO:0007669"/>
    <property type="project" value="TreeGrafter"/>
</dbReference>
<dbReference type="GO" id="GO:0009279">
    <property type="term" value="C:cell outer membrane"/>
    <property type="evidence" value="ECO:0007669"/>
    <property type="project" value="UniProtKB-SubCell"/>
</dbReference>
<dbReference type="Proteomes" id="UP000186098">
    <property type="component" value="Unassembled WGS sequence"/>
</dbReference>
<dbReference type="Gene3D" id="1.20.1600.10">
    <property type="entry name" value="Outer membrane efflux proteins (OEP)"/>
    <property type="match status" value="1"/>
</dbReference>
<evidence type="ECO:0000256" key="1">
    <source>
        <dbReference type="ARBA" id="ARBA00004442"/>
    </source>
</evidence>
<dbReference type="GO" id="GO:1990281">
    <property type="term" value="C:efflux pump complex"/>
    <property type="evidence" value="ECO:0007669"/>
    <property type="project" value="TreeGrafter"/>
</dbReference>
<evidence type="ECO:0000256" key="9">
    <source>
        <dbReference type="SAM" id="SignalP"/>
    </source>
</evidence>
<dbReference type="AlphaFoldDB" id="A0A1N7JNJ3"/>
<comment type="subcellular location">
    <subcellularLocation>
        <location evidence="1">Cell outer membrane</location>
    </subcellularLocation>
</comment>
<dbReference type="PANTHER" id="PTHR30026:SF22">
    <property type="entry name" value="OUTER MEMBRANE EFFLUX PROTEIN"/>
    <property type="match status" value="1"/>
</dbReference>
<feature type="chain" id="PRO_5012862561" evidence="9">
    <location>
        <begin position="27"/>
        <end position="460"/>
    </location>
</feature>
<dbReference type="InterPro" id="IPR051906">
    <property type="entry name" value="TolC-like"/>
</dbReference>
<dbReference type="SUPFAM" id="SSF56954">
    <property type="entry name" value="Outer membrane efflux proteins (OEP)"/>
    <property type="match status" value="1"/>
</dbReference>
<comment type="similarity">
    <text evidence="2">Belongs to the outer membrane factor (OMF) (TC 1.B.17) family.</text>
</comment>
<reference evidence="11" key="1">
    <citation type="submission" date="2017-01" db="EMBL/GenBank/DDBJ databases">
        <authorList>
            <person name="Varghese N."/>
            <person name="Submissions S."/>
        </authorList>
    </citation>
    <scope>NUCLEOTIDE SEQUENCE [LARGE SCALE GENOMIC DNA]</scope>
    <source>
        <strain evidence="11">DSM 18714</strain>
    </source>
</reference>
<keyword evidence="4" id="KW-1134">Transmembrane beta strand</keyword>
<sequence length="460" mass="49253">MMRYSRKLVLALGMGLAGLGTTTASAESLADALVAAYKHSNLLDQNRAVLRAADEDVAQAVADLRPVLQWAANWSRTYIDNFNSTGIDRGTTSAELSLTAQMTLWDFGRTRASIDIAKETVLATREALRDIEQQVLLGAVSAYTQVRAAVENVSINENSVRVIGEELRAAQDRFDVGEVTRTDVALAEARLAAARATLAAARGELAAAREAYKAATGSYPGRLAAFPRPPKLPRSLDEARAIAQRSHPAILQAQRMVTVAELGIGAAAAERRPELTGTVQLSHDNASADTSYVGLELRQTIYAGGKLSSAHRKAIANRDKARASLLQAGVSVGENVANMWSQIGTIQAQIRATDQQIRAAQVAFRGVKEEATLGARTTLDVLDAEQDLLDARAARIDAEANLQVAIYSLLSSMGLLTAEHLNLGIPTYDPAAYYNAVRNAPVTSVQGESLDRVLRAIGRK</sequence>
<keyword evidence="3" id="KW-0813">Transport</keyword>
<dbReference type="Pfam" id="PF02321">
    <property type="entry name" value="OEP"/>
    <property type="match status" value="2"/>
</dbReference>
<dbReference type="InterPro" id="IPR003423">
    <property type="entry name" value="OMP_efflux"/>
</dbReference>
<dbReference type="NCBIfam" id="TIGR01844">
    <property type="entry name" value="type_I_sec_TolC"/>
    <property type="match status" value="1"/>
</dbReference>
<protein>
    <submittedName>
        <fullName evidence="10">Outer membrane protein</fullName>
    </submittedName>
</protein>
<dbReference type="GO" id="GO:0015562">
    <property type="term" value="F:efflux transmembrane transporter activity"/>
    <property type="evidence" value="ECO:0007669"/>
    <property type="project" value="InterPro"/>
</dbReference>